<evidence type="ECO:0000256" key="1">
    <source>
        <dbReference type="ARBA" id="ARBA00004141"/>
    </source>
</evidence>
<keyword evidence="3 6" id="KW-0812">Transmembrane</keyword>
<feature type="compositionally biased region" description="Basic and acidic residues" evidence="7">
    <location>
        <begin position="346"/>
        <end position="356"/>
    </location>
</feature>
<feature type="transmembrane region" description="Helical" evidence="6">
    <location>
        <begin position="174"/>
        <end position="195"/>
    </location>
</feature>
<dbReference type="AlphaFoldDB" id="A0A8I1HT57"/>
<feature type="region of interest" description="Disordered" evidence="7">
    <location>
        <begin position="327"/>
        <end position="356"/>
    </location>
</feature>
<evidence type="ECO:0000256" key="4">
    <source>
        <dbReference type="ARBA" id="ARBA00022989"/>
    </source>
</evidence>
<dbReference type="EMBL" id="JAEHFL010000013">
    <property type="protein sequence ID" value="MBK3428653.1"/>
    <property type="molecule type" value="Genomic_DNA"/>
</dbReference>
<feature type="transmembrane region" description="Helical" evidence="6">
    <location>
        <begin position="257"/>
        <end position="287"/>
    </location>
</feature>
<evidence type="ECO:0000313" key="9">
    <source>
        <dbReference type="Proteomes" id="UP000603369"/>
    </source>
</evidence>
<protein>
    <recommendedName>
        <fullName evidence="6">Probable membrane transporter protein</fullName>
    </recommendedName>
</protein>
<keyword evidence="5 6" id="KW-0472">Membrane</keyword>
<evidence type="ECO:0000313" key="8">
    <source>
        <dbReference type="EMBL" id="MBK3428653.1"/>
    </source>
</evidence>
<comment type="subcellular location">
    <subcellularLocation>
        <location evidence="6">Cell membrane</location>
        <topology evidence="6">Multi-pass membrane protein</topology>
    </subcellularLocation>
    <subcellularLocation>
        <location evidence="1">Membrane</location>
        <topology evidence="1">Multi-pass membrane protein</topology>
    </subcellularLocation>
</comment>
<keyword evidence="4 6" id="KW-1133">Transmembrane helix</keyword>
<dbReference type="PANTHER" id="PTHR43701:SF12">
    <property type="entry name" value="MEMBRANE TRANSPORTER PROTEIN YTNM-RELATED"/>
    <property type="match status" value="1"/>
</dbReference>
<evidence type="ECO:0000256" key="3">
    <source>
        <dbReference type="ARBA" id="ARBA00022692"/>
    </source>
</evidence>
<feature type="transmembrane region" description="Helical" evidence="6">
    <location>
        <begin position="201"/>
        <end position="225"/>
    </location>
</feature>
<feature type="transmembrane region" description="Helical" evidence="6">
    <location>
        <begin position="97"/>
        <end position="116"/>
    </location>
</feature>
<sequence length="356" mass="35965">MLTLILIALAGAAANLVDGGIGMGFGVTSTTMLLLAGLGPAQASAVVHTAELGTTAISGLSHARFGNVDWKTVVRLGVPGGIAAFLGATLLSNISTAAAAPVTALILVGIGANLIWRFSQPRRRGSAYKRTHSTPFLAGLGLVGGFVDSTGGGGWGPVSTSTLMAIGREQPRRIVGTVNAAEFLVTFGATAGFIVGLWHDIVANLAAVIALLIGGAITAPIAAWLISRINPILLGGLVGTAIVGLNISKVIGGAETYFGWAVPAAVTPAAIAVVVAAGVAATIRGALRTIRGALRTRRARAAELEAENAEEAAHADFHAPDYPERVAAAHRAHGSRKSGVTIVQDKAPKSPAADRA</sequence>
<gene>
    <name evidence="8" type="ORF">JDP02_09065</name>
</gene>
<evidence type="ECO:0000256" key="2">
    <source>
        <dbReference type="ARBA" id="ARBA00009142"/>
    </source>
</evidence>
<dbReference type="Proteomes" id="UP000603369">
    <property type="component" value="Unassembled WGS sequence"/>
</dbReference>
<dbReference type="GO" id="GO:0005886">
    <property type="term" value="C:plasma membrane"/>
    <property type="evidence" value="ECO:0007669"/>
    <property type="project" value="UniProtKB-SubCell"/>
</dbReference>
<keyword evidence="6" id="KW-1003">Cell membrane</keyword>
<dbReference type="InterPro" id="IPR051598">
    <property type="entry name" value="TSUP/Inactive_protease-like"/>
</dbReference>
<feature type="transmembrane region" description="Helical" evidence="6">
    <location>
        <begin position="232"/>
        <end position="251"/>
    </location>
</feature>
<keyword evidence="9" id="KW-1185">Reference proteome</keyword>
<reference evidence="8 9" key="1">
    <citation type="submission" date="2020-12" db="EMBL/GenBank/DDBJ databases">
        <title>Draft genome sequence of the commensal strain Corynebacterium tuberculostearicum MFP09/CIP 102622 isolated from human skin.</title>
        <authorList>
            <person name="Boukerb A.M."/>
            <person name="Janvier X."/>
            <person name="Feuilloley M.G.J."/>
            <person name="Groboillot A."/>
        </authorList>
    </citation>
    <scope>NUCLEOTIDE SEQUENCE [LARGE SCALE GENOMIC DNA]</scope>
    <source>
        <strain evidence="8 9">CIP 102622</strain>
    </source>
</reference>
<organism evidence="8 9">
    <name type="scientific">Corynebacterium tuberculostearicum</name>
    <dbReference type="NCBI Taxonomy" id="38304"/>
    <lineage>
        <taxon>Bacteria</taxon>
        <taxon>Bacillati</taxon>
        <taxon>Actinomycetota</taxon>
        <taxon>Actinomycetes</taxon>
        <taxon>Mycobacteriales</taxon>
        <taxon>Corynebacteriaceae</taxon>
        <taxon>Corynebacterium</taxon>
    </lineage>
</organism>
<comment type="caution">
    <text evidence="8">The sequence shown here is derived from an EMBL/GenBank/DDBJ whole genome shotgun (WGS) entry which is preliminary data.</text>
</comment>
<dbReference type="InterPro" id="IPR002781">
    <property type="entry name" value="TM_pro_TauE-like"/>
</dbReference>
<dbReference type="PANTHER" id="PTHR43701">
    <property type="entry name" value="MEMBRANE TRANSPORTER PROTEIN MJ0441-RELATED"/>
    <property type="match status" value="1"/>
</dbReference>
<evidence type="ECO:0000256" key="5">
    <source>
        <dbReference type="ARBA" id="ARBA00023136"/>
    </source>
</evidence>
<comment type="similarity">
    <text evidence="2 6">Belongs to the 4-toluene sulfonate uptake permease (TSUP) (TC 2.A.102) family.</text>
</comment>
<dbReference type="Pfam" id="PF01925">
    <property type="entry name" value="TauE"/>
    <property type="match status" value="1"/>
</dbReference>
<evidence type="ECO:0000256" key="7">
    <source>
        <dbReference type="SAM" id="MobiDB-lite"/>
    </source>
</evidence>
<accession>A0A8I1HT57</accession>
<proteinExistence type="inferred from homology"/>
<dbReference type="RefSeq" id="WP_200436103.1">
    <property type="nucleotide sequence ID" value="NZ_JAEHFL010000013.1"/>
</dbReference>
<evidence type="ECO:0000256" key="6">
    <source>
        <dbReference type="RuleBase" id="RU363041"/>
    </source>
</evidence>
<name>A0A8I1HT57_9CORY</name>